<dbReference type="EMBL" id="JBEPNW010000002">
    <property type="protein sequence ID" value="MET3867884.1"/>
    <property type="molecule type" value="Genomic_DNA"/>
</dbReference>
<name>A0ABV2NMY2_9HYPH</name>
<keyword evidence="2" id="KW-1185">Reference proteome</keyword>
<proteinExistence type="predicted"/>
<dbReference type="InterPro" id="IPR006448">
    <property type="entry name" value="Phage_term_ssu_P27"/>
</dbReference>
<organism evidence="1 2">
    <name type="scientific">Methylobacterium radiotolerans</name>
    <dbReference type="NCBI Taxonomy" id="31998"/>
    <lineage>
        <taxon>Bacteria</taxon>
        <taxon>Pseudomonadati</taxon>
        <taxon>Pseudomonadota</taxon>
        <taxon>Alphaproteobacteria</taxon>
        <taxon>Hyphomicrobiales</taxon>
        <taxon>Methylobacteriaceae</taxon>
        <taxon>Methylobacterium</taxon>
    </lineage>
</organism>
<sequence>MGARGPRKKLAELARLDGNPGKRPFVDPNVSALGDVFVPEHLHEDAQACIEVIRGSMPPKVYAALDSFLLSGFATAWAVHKRAAHEVSNPGFQWTVVNGAGSLAKNPWLNILSGALRDMMAAGDRLGLDPKARAALKLPAEQPASKFSGLIAQPGSSASSRH</sequence>
<dbReference type="Pfam" id="PF05119">
    <property type="entry name" value="Terminase_4"/>
    <property type="match status" value="1"/>
</dbReference>
<evidence type="ECO:0000313" key="1">
    <source>
        <dbReference type="EMBL" id="MET3867884.1"/>
    </source>
</evidence>
<dbReference type="RefSeq" id="WP_245364412.1">
    <property type="nucleotide sequence ID" value="NZ_JBEPNV010000001.1"/>
</dbReference>
<accession>A0ABV2NMY2</accession>
<reference evidence="1 2" key="1">
    <citation type="submission" date="2024-06" db="EMBL/GenBank/DDBJ databases">
        <title>Genomics of switchgrass bacterial isolates.</title>
        <authorList>
            <person name="Shade A."/>
        </authorList>
    </citation>
    <scope>NUCLEOTIDE SEQUENCE [LARGE SCALE GENOMIC DNA]</scope>
    <source>
        <strain evidence="1 2">PvP084</strain>
    </source>
</reference>
<gene>
    <name evidence="1" type="ORF">ABIC20_005193</name>
</gene>
<dbReference type="Proteomes" id="UP001549119">
    <property type="component" value="Unassembled WGS sequence"/>
</dbReference>
<protein>
    <submittedName>
        <fullName evidence="1">P27 family predicted phage terminase small subunit</fullName>
    </submittedName>
</protein>
<evidence type="ECO:0000313" key="2">
    <source>
        <dbReference type="Proteomes" id="UP001549119"/>
    </source>
</evidence>
<comment type="caution">
    <text evidence="1">The sequence shown here is derived from an EMBL/GenBank/DDBJ whole genome shotgun (WGS) entry which is preliminary data.</text>
</comment>